<evidence type="ECO:0000256" key="1">
    <source>
        <dbReference type="ARBA" id="ARBA00022737"/>
    </source>
</evidence>
<feature type="compositionally biased region" description="Basic and acidic residues" evidence="4">
    <location>
        <begin position="1129"/>
        <end position="1140"/>
    </location>
</feature>
<feature type="repeat" description="ANK" evidence="3">
    <location>
        <begin position="220"/>
        <end position="252"/>
    </location>
</feature>
<feature type="compositionally biased region" description="Polar residues" evidence="4">
    <location>
        <begin position="1"/>
        <end position="12"/>
    </location>
</feature>
<dbReference type="GeneID" id="106051711"/>
<feature type="repeat" description="ANK" evidence="3">
    <location>
        <begin position="1037"/>
        <end position="1069"/>
    </location>
</feature>
<dbReference type="PROSITE" id="PS50088">
    <property type="entry name" value="ANK_REPEAT"/>
    <property type="match status" value="21"/>
</dbReference>
<dbReference type="PROSITE" id="PS50297">
    <property type="entry name" value="ANK_REP_REGION"/>
    <property type="match status" value="15"/>
</dbReference>
<feature type="repeat" description="ANK" evidence="3">
    <location>
        <begin position="970"/>
        <end position="1002"/>
    </location>
</feature>
<reference evidence="6" key="1">
    <citation type="submission" date="2025-08" db="UniProtKB">
        <authorList>
            <consortium name="RefSeq"/>
        </authorList>
    </citation>
    <scope>IDENTIFICATION</scope>
</reference>
<evidence type="ECO:0000256" key="3">
    <source>
        <dbReference type="PROSITE-ProRule" id="PRU00023"/>
    </source>
</evidence>
<evidence type="ECO:0000313" key="5">
    <source>
        <dbReference type="Proteomes" id="UP001165740"/>
    </source>
</evidence>
<feature type="repeat" description="ANK" evidence="3">
    <location>
        <begin position="1334"/>
        <end position="1356"/>
    </location>
</feature>
<dbReference type="Proteomes" id="UP001165740">
    <property type="component" value="Chromosome 1"/>
</dbReference>
<dbReference type="OrthoDB" id="194358at2759"/>
<feature type="repeat" description="ANK" evidence="3">
    <location>
        <begin position="101"/>
        <end position="133"/>
    </location>
</feature>
<keyword evidence="2 3" id="KW-0040">ANK repeat</keyword>
<accession>A0A9W2ZHV4</accession>
<dbReference type="PANTHER" id="PTHR24198">
    <property type="entry name" value="ANKYRIN REPEAT AND PROTEIN KINASE DOMAIN-CONTAINING PROTEIN"/>
    <property type="match status" value="1"/>
</dbReference>
<feature type="repeat" description="ANK" evidence="3">
    <location>
        <begin position="1300"/>
        <end position="1332"/>
    </location>
</feature>
<dbReference type="RefSeq" id="XP_055874510.1">
    <property type="nucleotide sequence ID" value="XM_056018535.1"/>
</dbReference>
<feature type="repeat" description="ANK" evidence="3">
    <location>
        <begin position="826"/>
        <end position="850"/>
    </location>
</feature>
<sequence>MEKSDCSTSPKSKATKRELDASDNEKIFRKNAKNVQKSLFSAIESRDHVAFAKIIDTQIHVSHCSCRKIIQKVFMKACEAGDINIVRFLLRKGADVNESRKGMTPIMAAVLSNSYDTVEFLLECRAKVKTQTKPKKESVLNMALKREFYDSNNIGSEKWDPSFFIDTKIIKLLIDNGASVNQKCKDGYLPLSLAASSNRDAVITHLIKKGADVNGVDSRYGMTPLMHAAIAGNVYIVRQLLKYNATIDILDDGDYSALMLAAQLKKPLVVSALIQEGADVNMVSGFDGKSALILATESNCCDTINILLENGADVNFSKPFNKRGTTALMIAAHNGFKDAVDTLLYYNADIDLRDKDGHTAVCLSLNTEIVEMINMSLIKKCYNIMERRLNSTLHKSRALKREFSASDNDKCLKDQMNYTRENINAAIKRGDHVSVANIIGTQIRRTTYYGKKIMKQAFIKACLAGDSRIVCLLLRNGADVNEASIEDFTPLKAAVLSNSYQTVELLLECEASAKTPTKPSQDNVLHVALKGGFHPSLVIGSERWDTEFLTDTKIIKLLIDHGASVNQKCANGYLPLSLAASSNRDAVITHLIKKGADVNSVDSRYGMTPLMHAAIAGNVYIVRQLLKYKAAIDITDQWDYTALMLATQFNKPLVVSALIQEGADVNKVSGFDGKSALILAIESYCCDTVNILLENGADVNYRKPIHKSGTTALMIAAQNVFIQAVESLLSYNADVDLRDEDGHTAEYNIMEKSICSTPPKSKAMKREFDASDNEKRYQDNLKSVKKSLFYSIESRDHVAFAKIMETQIHVTTCSGRLIIQKVFMKACLAGDIKIVRFLLRKGADVNEASSDDITPLMAAVLSNSYDTVEFLLECRATVKTQIKPTQDSVLHMALKRGFRHSNVLGSEKWDPKFFIDTKIIKLLIDNGALVNQKCADGYLPLSLAASSNRDAVITHLIKKGADVNGVDSKYGMTPLMYAAIADNVYIVRQLLKYNADLDITDKWDYSALMLAAQFKKYLVVLALIEEGADVNKVSGFDGKSALILAIESYCCDTVNILLEIGADVNYRKPIHKRGTTALMIAAQNGFKDAVDTLLYYNADVDLRDEDGKTAVYNIMEKSDCSTPSKSKAMKRELDASDNEKKYRKNAKSVQKSLFSAIENRDHVAFAKIIDTQIHVITCSCRKIIQKVFMKACEAGDINIVRFLLRKGADVNESRKGMTPLMAAVLSNSYDTVEFLLECRAKVKTQTKPKKDSVLNMALKRGFYDSNNIGSEKWDPSFFIDTKIIKLLIDNGASVNQKCKDGYPPLSLAASSNRDAVITRLIKKGADVNGVDSRYGMTPLMHAAIAGNVYIVRQLLK</sequence>
<dbReference type="Pfam" id="PF12796">
    <property type="entry name" value="Ank_2"/>
    <property type="match status" value="11"/>
</dbReference>
<dbReference type="SUPFAM" id="SSF48403">
    <property type="entry name" value="Ankyrin repeat"/>
    <property type="match status" value="4"/>
</dbReference>
<dbReference type="Gene3D" id="1.25.40.20">
    <property type="entry name" value="Ankyrin repeat-containing domain"/>
    <property type="match status" value="10"/>
</dbReference>
<protein>
    <submittedName>
        <fullName evidence="6">Serine/threonine-protein phosphatase 6 regulatory ankyrin repeat subunit A-like</fullName>
    </submittedName>
</protein>
<dbReference type="InterPro" id="IPR036770">
    <property type="entry name" value="Ankyrin_rpt-contain_sf"/>
</dbReference>
<feature type="repeat" description="ANK" evidence="3">
    <location>
        <begin position="287"/>
        <end position="319"/>
    </location>
</feature>
<feature type="repeat" description="ANK" evidence="3">
    <location>
        <begin position="571"/>
        <end position="603"/>
    </location>
</feature>
<feature type="repeat" description="ANK" evidence="3">
    <location>
        <begin position="186"/>
        <end position="218"/>
    </location>
</feature>
<dbReference type="PANTHER" id="PTHR24198:SF165">
    <property type="entry name" value="ANKYRIN REPEAT-CONTAINING PROTEIN-RELATED"/>
    <property type="match status" value="1"/>
</dbReference>
<feature type="repeat" description="ANK" evidence="3">
    <location>
        <begin position="936"/>
        <end position="968"/>
    </location>
</feature>
<gene>
    <name evidence="6" type="primary">LOC106051711</name>
</gene>
<feature type="region of interest" description="Disordered" evidence="4">
    <location>
        <begin position="1"/>
        <end position="20"/>
    </location>
</feature>
<feature type="repeat" description="ANK" evidence="3">
    <location>
        <begin position="253"/>
        <end position="285"/>
    </location>
</feature>
<feature type="repeat" description="ANK" evidence="3">
    <location>
        <begin position="605"/>
        <end position="637"/>
    </location>
</feature>
<organism evidence="5 6">
    <name type="scientific">Biomphalaria glabrata</name>
    <name type="common">Bloodfluke planorb</name>
    <name type="synonym">Freshwater snail</name>
    <dbReference type="NCBI Taxonomy" id="6526"/>
    <lineage>
        <taxon>Eukaryota</taxon>
        <taxon>Metazoa</taxon>
        <taxon>Spiralia</taxon>
        <taxon>Lophotrochozoa</taxon>
        <taxon>Mollusca</taxon>
        <taxon>Gastropoda</taxon>
        <taxon>Heterobranchia</taxon>
        <taxon>Euthyneura</taxon>
        <taxon>Panpulmonata</taxon>
        <taxon>Hygrophila</taxon>
        <taxon>Lymnaeoidea</taxon>
        <taxon>Planorbidae</taxon>
        <taxon>Biomphalaria</taxon>
    </lineage>
</organism>
<evidence type="ECO:0000256" key="4">
    <source>
        <dbReference type="SAM" id="MobiDB-lite"/>
    </source>
</evidence>
<dbReference type="InterPro" id="IPR002110">
    <property type="entry name" value="Ankyrin_rpt"/>
</dbReference>
<proteinExistence type="predicted"/>
<dbReference type="PRINTS" id="PR01415">
    <property type="entry name" value="ANKYRIN"/>
</dbReference>
<feature type="repeat" description="ANK" evidence="3">
    <location>
        <begin position="638"/>
        <end position="670"/>
    </location>
</feature>
<feature type="repeat" description="ANK" evidence="3">
    <location>
        <begin position="323"/>
        <end position="355"/>
    </location>
</feature>
<dbReference type="SMART" id="SM00248">
    <property type="entry name" value="ANK"/>
    <property type="match status" value="29"/>
</dbReference>
<feature type="repeat" description="ANK" evidence="3">
    <location>
        <begin position="1191"/>
        <end position="1215"/>
    </location>
</feature>
<feature type="repeat" description="ANK" evidence="3">
    <location>
        <begin position="672"/>
        <end position="704"/>
    </location>
</feature>
<feature type="repeat" description="ANK" evidence="3">
    <location>
        <begin position="708"/>
        <end position="740"/>
    </location>
</feature>
<evidence type="ECO:0000256" key="2">
    <source>
        <dbReference type="ARBA" id="ARBA00023043"/>
    </source>
</evidence>
<feature type="repeat" description="ANK" evidence="3">
    <location>
        <begin position="1073"/>
        <end position="1105"/>
    </location>
</feature>
<feature type="repeat" description="ANK" evidence="3">
    <location>
        <begin position="1215"/>
        <end position="1247"/>
    </location>
</feature>
<evidence type="ECO:0000313" key="6">
    <source>
        <dbReference type="RefSeq" id="XP_055874510.1"/>
    </source>
</evidence>
<dbReference type="Pfam" id="PF00023">
    <property type="entry name" value="Ank"/>
    <property type="match status" value="2"/>
</dbReference>
<feature type="repeat" description="ANK" evidence="3">
    <location>
        <begin position="77"/>
        <end position="101"/>
    </location>
</feature>
<keyword evidence="1" id="KW-0677">Repeat</keyword>
<feature type="region of interest" description="Disordered" evidence="4">
    <location>
        <begin position="1122"/>
        <end position="1141"/>
    </location>
</feature>
<keyword evidence="5" id="KW-1185">Reference proteome</keyword>
<name>A0A9W2ZHV4_BIOGL</name>